<dbReference type="EMBL" id="FYDG01000012">
    <property type="protein sequence ID" value="SNB79888.1"/>
    <property type="molecule type" value="Genomic_DNA"/>
</dbReference>
<organism evidence="1 2">
    <name type="scientific">Rhodoblastus acidophilus</name>
    <name type="common">Rhodopseudomonas acidophila</name>
    <dbReference type="NCBI Taxonomy" id="1074"/>
    <lineage>
        <taxon>Bacteria</taxon>
        <taxon>Pseudomonadati</taxon>
        <taxon>Pseudomonadota</taxon>
        <taxon>Alphaproteobacteria</taxon>
        <taxon>Hyphomicrobiales</taxon>
        <taxon>Rhodoblastaceae</taxon>
        <taxon>Rhodoblastus</taxon>
    </lineage>
</organism>
<gene>
    <name evidence="1" type="ORF">SAMN06265338_11224</name>
</gene>
<proteinExistence type="predicted"/>
<sequence>MAAAPKVERAGPLRVTTASEAVRTFRLETGWPGAEGVVPLSFPVVWMKSPEIAEPIRAAAEEVGLPLHEAQSFDYIERLELDRSYDLMLEMRRETNPPRLVAKADIHATDGSLVGHVVSTLRLIDPTSVPAPEDLV</sequence>
<evidence type="ECO:0000313" key="1">
    <source>
        <dbReference type="EMBL" id="SNB79888.1"/>
    </source>
</evidence>
<accession>A0A212S3X5</accession>
<evidence type="ECO:0000313" key="2">
    <source>
        <dbReference type="Proteomes" id="UP000198418"/>
    </source>
</evidence>
<reference evidence="2" key="1">
    <citation type="submission" date="2017-06" db="EMBL/GenBank/DDBJ databases">
        <authorList>
            <person name="Varghese N."/>
            <person name="Submissions S."/>
        </authorList>
    </citation>
    <scope>NUCLEOTIDE SEQUENCE [LARGE SCALE GENOMIC DNA]</scope>
    <source>
        <strain evidence="2">DSM 137</strain>
    </source>
</reference>
<dbReference type="OrthoDB" id="8452401at2"/>
<dbReference type="Proteomes" id="UP000198418">
    <property type="component" value="Unassembled WGS sequence"/>
</dbReference>
<protein>
    <submittedName>
        <fullName evidence="1">Uncharacterized protein</fullName>
    </submittedName>
</protein>
<dbReference type="AlphaFoldDB" id="A0A212S3X5"/>
<name>A0A212S3X5_RHOAC</name>
<dbReference type="RefSeq" id="WP_088521891.1">
    <property type="nucleotide sequence ID" value="NZ_FYDG01000012.1"/>
</dbReference>
<keyword evidence="2" id="KW-1185">Reference proteome</keyword>